<organism evidence="3 4">
    <name type="scientific">Oceanibacterium hippocampi</name>
    <dbReference type="NCBI Taxonomy" id="745714"/>
    <lineage>
        <taxon>Bacteria</taxon>
        <taxon>Pseudomonadati</taxon>
        <taxon>Pseudomonadota</taxon>
        <taxon>Alphaproteobacteria</taxon>
        <taxon>Sneathiellales</taxon>
        <taxon>Sneathiellaceae</taxon>
        <taxon>Oceanibacterium</taxon>
    </lineage>
</organism>
<evidence type="ECO:0000313" key="3">
    <source>
        <dbReference type="EMBL" id="SLN56428.1"/>
    </source>
</evidence>
<dbReference type="PANTHER" id="PTHR43329">
    <property type="entry name" value="EPOXIDE HYDROLASE"/>
    <property type="match status" value="1"/>
</dbReference>
<accession>A0A1Y5T6F7</accession>
<feature type="domain" description="AB hydrolase-1" evidence="2">
    <location>
        <begin position="28"/>
        <end position="281"/>
    </location>
</feature>
<dbReference type="Pfam" id="PF00561">
    <property type="entry name" value="Abhydrolase_1"/>
    <property type="match status" value="1"/>
</dbReference>
<proteinExistence type="predicted"/>
<dbReference type="OrthoDB" id="9804723at2"/>
<dbReference type="AlphaFoldDB" id="A0A1Y5T6F7"/>
<dbReference type="SUPFAM" id="SSF53474">
    <property type="entry name" value="alpha/beta-Hydrolases"/>
    <property type="match status" value="1"/>
</dbReference>
<dbReference type="GO" id="GO:0004301">
    <property type="term" value="F:epoxide hydrolase activity"/>
    <property type="evidence" value="ECO:0007669"/>
    <property type="project" value="UniProtKB-EC"/>
</dbReference>
<evidence type="ECO:0000313" key="4">
    <source>
        <dbReference type="Proteomes" id="UP000193200"/>
    </source>
</evidence>
<dbReference type="EMBL" id="FWFR01000002">
    <property type="protein sequence ID" value="SLN56428.1"/>
    <property type="molecule type" value="Genomic_DNA"/>
</dbReference>
<dbReference type="PRINTS" id="PR00111">
    <property type="entry name" value="ABHYDROLASE"/>
</dbReference>
<keyword evidence="4" id="KW-1185">Reference proteome</keyword>
<dbReference type="EC" id="3.3.2.10" evidence="3"/>
<reference evidence="3 4" key="1">
    <citation type="submission" date="2017-03" db="EMBL/GenBank/DDBJ databases">
        <authorList>
            <person name="Afonso C.L."/>
            <person name="Miller P.J."/>
            <person name="Scott M.A."/>
            <person name="Spackman E."/>
            <person name="Goraichik I."/>
            <person name="Dimitrov K.M."/>
            <person name="Suarez D.L."/>
            <person name="Swayne D.E."/>
        </authorList>
    </citation>
    <scope>NUCLEOTIDE SEQUENCE [LARGE SCALE GENOMIC DNA]</scope>
    <source>
        <strain evidence="3 4">CECT 7691</strain>
    </source>
</reference>
<dbReference type="Proteomes" id="UP000193200">
    <property type="component" value="Unassembled WGS sequence"/>
</dbReference>
<dbReference type="InterPro" id="IPR000639">
    <property type="entry name" value="Epox_hydrolase-like"/>
</dbReference>
<keyword evidence="1 3" id="KW-0378">Hydrolase</keyword>
<dbReference type="InParanoid" id="A0A1Y5T6F7"/>
<dbReference type="InterPro" id="IPR029058">
    <property type="entry name" value="AB_hydrolase_fold"/>
</dbReference>
<name>A0A1Y5T6F7_9PROT</name>
<evidence type="ECO:0000259" key="2">
    <source>
        <dbReference type="Pfam" id="PF00561"/>
    </source>
</evidence>
<dbReference type="InterPro" id="IPR000073">
    <property type="entry name" value="AB_hydrolase_1"/>
</dbReference>
<dbReference type="RefSeq" id="WP_085883804.1">
    <property type="nucleotide sequence ID" value="NZ_FWFR01000002.1"/>
</dbReference>
<sequence length="299" mass="33862">MSDDISLERIDVGEVTLNVATAGPADGKPILFLHGFPEFWYTWRHQLRYFAEQGWRAIAPDMRGYNLSDKPEAVEDYRVRHLIADIDGLASHYGTDRFALCAHDWGGACAWAYAMARPERLERLIIINAPHPATFSRELRENPDQAAASQYMRFFQTPEAETYLASDDCGKLWEFAFLGIHAKGHMDDDDRQAYLDAWRQPGAIAGGLNYYRASPLRPPAPDGSDMPAALDPENFRVRVPTLVIWGERDPALLTDNLNGLETLVDDLRILRLPKSTHWVTHEASDVINPRILRFLETGD</sequence>
<gene>
    <name evidence="3" type="ORF">OCH7691_02451</name>
</gene>
<evidence type="ECO:0000256" key="1">
    <source>
        <dbReference type="ARBA" id="ARBA00022801"/>
    </source>
</evidence>
<protein>
    <submittedName>
        <fullName evidence="3">Soluble epoxide hydrolase</fullName>
        <ecNumber evidence="3">3.3.2.10</ecNumber>
    </submittedName>
</protein>
<dbReference type="PRINTS" id="PR00412">
    <property type="entry name" value="EPOXHYDRLASE"/>
</dbReference>
<dbReference type="Gene3D" id="3.40.50.1820">
    <property type="entry name" value="alpha/beta hydrolase"/>
    <property type="match status" value="1"/>
</dbReference>